<proteinExistence type="predicted"/>
<accession>A0A6A6XT99</accession>
<dbReference type="AlphaFoldDB" id="A0A6A6XT99"/>
<organism evidence="1 2">
    <name type="scientific">Melanomma pulvis-pyrius CBS 109.77</name>
    <dbReference type="NCBI Taxonomy" id="1314802"/>
    <lineage>
        <taxon>Eukaryota</taxon>
        <taxon>Fungi</taxon>
        <taxon>Dikarya</taxon>
        <taxon>Ascomycota</taxon>
        <taxon>Pezizomycotina</taxon>
        <taxon>Dothideomycetes</taxon>
        <taxon>Pleosporomycetidae</taxon>
        <taxon>Pleosporales</taxon>
        <taxon>Melanommataceae</taxon>
        <taxon>Melanomma</taxon>
    </lineage>
</organism>
<evidence type="ECO:0000313" key="2">
    <source>
        <dbReference type="Proteomes" id="UP000799757"/>
    </source>
</evidence>
<sequence>DRQTWNYALYPGVTLKADYGKFDEYWGIGHVLRDMKVSDKAREHGGKNEVMFLQHGHDDAYHELIEEPYQVNGQWYHVSKSHFPETPQHSSSRFQVIIAMDREGPKAAANDREPKVPESELPKISRGSDIQWALWENATESVGHLTNIKTFFSLTTVNVVSQSLIVRALNQRHVELSPFPGYRFTPEDEEGQVLLGKL</sequence>
<evidence type="ECO:0000313" key="1">
    <source>
        <dbReference type="EMBL" id="KAF2799811.1"/>
    </source>
</evidence>
<name>A0A6A6XT99_9PLEO</name>
<feature type="non-terminal residue" evidence="1">
    <location>
        <position position="1"/>
    </location>
</feature>
<protein>
    <submittedName>
        <fullName evidence="1">Uncharacterized protein</fullName>
    </submittedName>
</protein>
<reference evidence="1" key="1">
    <citation type="journal article" date="2020" name="Stud. Mycol.">
        <title>101 Dothideomycetes genomes: a test case for predicting lifestyles and emergence of pathogens.</title>
        <authorList>
            <person name="Haridas S."/>
            <person name="Albert R."/>
            <person name="Binder M."/>
            <person name="Bloem J."/>
            <person name="Labutti K."/>
            <person name="Salamov A."/>
            <person name="Andreopoulos B."/>
            <person name="Baker S."/>
            <person name="Barry K."/>
            <person name="Bills G."/>
            <person name="Bluhm B."/>
            <person name="Cannon C."/>
            <person name="Castanera R."/>
            <person name="Culley D."/>
            <person name="Daum C."/>
            <person name="Ezra D."/>
            <person name="Gonzalez J."/>
            <person name="Henrissat B."/>
            <person name="Kuo A."/>
            <person name="Liang C."/>
            <person name="Lipzen A."/>
            <person name="Lutzoni F."/>
            <person name="Magnuson J."/>
            <person name="Mondo S."/>
            <person name="Nolan M."/>
            <person name="Ohm R."/>
            <person name="Pangilinan J."/>
            <person name="Park H.-J."/>
            <person name="Ramirez L."/>
            <person name="Alfaro M."/>
            <person name="Sun H."/>
            <person name="Tritt A."/>
            <person name="Yoshinaga Y."/>
            <person name="Zwiers L.-H."/>
            <person name="Turgeon B."/>
            <person name="Goodwin S."/>
            <person name="Spatafora J."/>
            <person name="Crous P."/>
            <person name="Grigoriev I."/>
        </authorList>
    </citation>
    <scope>NUCLEOTIDE SEQUENCE</scope>
    <source>
        <strain evidence="1">CBS 109.77</strain>
    </source>
</reference>
<keyword evidence="2" id="KW-1185">Reference proteome</keyword>
<dbReference type="OrthoDB" id="191139at2759"/>
<gene>
    <name evidence="1" type="ORF">K505DRAFT_230244</name>
</gene>
<dbReference type="EMBL" id="MU001758">
    <property type="protein sequence ID" value="KAF2799811.1"/>
    <property type="molecule type" value="Genomic_DNA"/>
</dbReference>
<dbReference type="Proteomes" id="UP000799757">
    <property type="component" value="Unassembled WGS sequence"/>
</dbReference>